<organism evidence="2 3">
    <name type="scientific">Halopelagius fulvigenes</name>
    <dbReference type="NCBI Taxonomy" id="1198324"/>
    <lineage>
        <taxon>Archaea</taxon>
        <taxon>Methanobacteriati</taxon>
        <taxon>Methanobacteriota</taxon>
        <taxon>Stenosarchaea group</taxon>
        <taxon>Halobacteria</taxon>
        <taxon>Halobacteriales</taxon>
        <taxon>Haloferacaceae</taxon>
    </lineage>
</organism>
<name>A0ABD5U1M8_9EURY</name>
<dbReference type="EMBL" id="JBHSXH010000011">
    <property type="protein sequence ID" value="MFC6824943.1"/>
    <property type="molecule type" value="Genomic_DNA"/>
</dbReference>
<keyword evidence="1" id="KW-1133">Transmembrane helix</keyword>
<dbReference type="Proteomes" id="UP001596408">
    <property type="component" value="Unassembled WGS sequence"/>
</dbReference>
<evidence type="ECO:0000256" key="1">
    <source>
        <dbReference type="SAM" id="Phobius"/>
    </source>
</evidence>
<accession>A0ABD5U1M8</accession>
<keyword evidence="3" id="KW-1185">Reference proteome</keyword>
<proteinExistence type="predicted"/>
<gene>
    <name evidence="2" type="ORF">ACFQEV_08050</name>
</gene>
<feature type="transmembrane region" description="Helical" evidence="1">
    <location>
        <begin position="15"/>
        <end position="35"/>
    </location>
</feature>
<sequence>MTENRISPGPAASSAFQYGMIAGAVLGLTSVGLLYRSGHLTPAVIGYVLLALFPTYLVIVATLLSKWLGYDRDGTSLRPVYRDRTE</sequence>
<feature type="transmembrane region" description="Helical" evidence="1">
    <location>
        <begin position="47"/>
        <end position="68"/>
    </location>
</feature>
<comment type="caution">
    <text evidence="2">The sequence shown here is derived from an EMBL/GenBank/DDBJ whole genome shotgun (WGS) entry which is preliminary data.</text>
</comment>
<dbReference type="RefSeq" id="WP_379694628.1">
    <property type="nucleotide sequence ID" value="NZ_JBHSXH010000011.1"/>
</dbReference>
<evidence type="ECO:0000313" key="3">
    <source>
        <dbReference type="Proteomes" id="UP001596408"/>
    </source>
</evidence>
<reference evidence="2 3" key="1">
    <citation type="journal article" date="2019" name="Int. J. Syst. Evol. Microbiol.">
        <title>The Global Catalogue of Microorganisms (GCM) 10K type strain sequencing project: providing services to taxonomists for standard genome sequencing and annotation.</title>
        <authorList>
            <consortium name="The Broad Institute Genomics Platform"/>
            <consortium name="The Broad Institute Genome Sequencing Center for Infectious Disease"/>
            <person name="Wu L."/>
            <person name="Ma J."/>
        </authorList>
    </citation>
    <scope>NUCLEOTIDE SEQUENCE [LARGE SCALE GENOMIC DNA]</scope>
    <source>
        <strain evidence="2 3">YIM 94188</strain>
    </source>
</reference>
<keyword evidence="1" id="KW-0472">Membrane</keyword>
<evidence type="ECO:0000313" key="2">
    <source>
        <dbReference type="EMBL" id="MFC6824943.1"/>
    </source>
</evidence>
<dbReference type="AlphaFoldDB" id="A0ABD5U1M8"/>
<protein>
    <submittedName>
        <fullName evidence="2">Uncharacterized protein</fullName>
    </submittedName>
</protein>
<keyword evidence="1" id="KW-0812">Transmembrane</keyword>